<dbReference type="AlphaFoldDB" id="A0A7S4PZW0"/>
<evidence type="ECO:0000313" key="2">
    <source>
        <dbReference type="EMBL" id="CAE4566887.1"/>
    </source>
</evidence>
<gene>
    <name evidence="2" type="ORF">AMON00008_LOCUS6506</name>
</gene>
<sequence>MEAALRKLMEDSFGEYVKGGLGSVEASGFPLTLRDLKLNEKKIQEDLEEDGSGMPFDLTSGKIGSISVTPGWRGVEITATNIVLNLSFSAVKAMAWMMKREDPDEADETAECEEVLAHLPPPPAPVAPRYCSSHSTSEMRVKTEPRFEECQNCHLRLQTNYSDFAYCPPCSEKLERCMLCGSSAPTAGSYVPAQHLQPAAGVGGEFHAPGLVPPALPPPPRPAARFCQAHDASEKRTKADPKQMECTECHMAMQTNYLEFTLCPACSDRKEQCMICGAAAPACSSSAPPPAPPAPPPRVGEARLDLEPPGAADAAPCVDPPDQVAAARADPEDQEVSPPTDSQRPLPRGGWREGSRPVEKRLQASQIGCGLPCAVSGPGGDGVLGFFRIFDFGSWSQCNANCNGGAGGVRREPAEESPKVGARGGA</sequence>
<proteinExistence type="predicted"/>
<protein>
    <submittedName>
        <fullName evidence="2">Uncharacterized protein</fullName>
    </submittedName>
</protein>
<dbReference type="EMBL" id="HBNR01009868">
    <property type="protein sequence ID" value="CAE4566887.1"/>
    <property type="molecule type" value="Transcribed_RNA"/>
</dbReference>
<feature type="compositionally biased region" description="Low complexity" evidence="1">
    <location>
        <begin position="308"/>
        <end position="327"/>
    </location>
</feature>
<feature type="region of interest" description="Disordered" evidence="1">
    <location>
        <begin position="404"/>
        <end position="426"/>
    </location>
</feature>
<feature type="region of interest" description="Disordered" evidence="1">
    <location>
        <begin position="283"/>
        <end position="358"/>
    </location>
</feature>
<feature type="compositionally biased region" description="Pro residues" evidence="1">
    <location>
        <begin position="287"/>
        <end position="298"/>
    </location>
</feature>
<name>A0A7S4PZW0_9DINO</name>
<evidence type="ECO:0000256" key="1">
    <source>
        <dbReference type="SAM" id="MobiDB-lite"/>
    </source>
</evidence>
<feature type="compositionally biased region" description="Basic and acidic residues" evidence="1">
    <location>
        <begin position="409"/>
        <end position="418"/>
    </location>
</feature>
<accession>A0A7S4PZW0</accession>
<organism evidence="2">
    <name type="scientific">Alexandrium monilatum</name>
    <dbReference type="NCBI Taxonomy" id="311494"/>
    <lineage>
        <taxon>Eukaryota</taxon>
        <taxon>Sar</taxon>
        <taxon>Alveolata</taxon>
        <taxon>Dinophyceae</taxon>
        <taxon>Gonyaulacales</taxon>
        <taxon>Pyrocystaceae</taxon>
        <taxon>Alexandrium</taxon>
    </lineage>
</organism>
<reference evidence="2" key="1">
    <citation type="submission" date="2021-01" db="EMBL/GenBank/DDBJ databases">
        <authorList>
            <person name="Corre E."/>
            <person name="Pelletier E."/>
            <person name="Niang G."/>
            <person name="Scheremetjew M."/>
            <person name="Finn R."/>
            <person name="Kale V."/>
            <person name="Holt S."/>
            <person name="Cochrane G."/>
            <person name="Meng A."/>
            <person name="Brown T."/>
            <person name="Cohen L."/>
        </authorList>
    </citation>
    <scope>NUCLEOTIDE SEQUENCE</scope>
    <source>
        <strain evidence="2">CCMP3105</strain>
    </source>
</reference>